<evidence type="ECO:0000313" key="2">
    <source>
        <dbReference type="Proteomes" id="UP001155077"/>
    </source>
</evidence>
<protein>
    <recommendedName>
        <fullName evidence="3">DUF3263 domain-containing protein</fullName>
    </recommendedName>
</protein>
<proteinExistence type="predicted"/>
<dbReference type="Proteomes" id="UP001155077">
    <property type="component" value="Unassembled WGS sequence"/>
</dbReference>
<evidence type="ECO:0000313" key="1">
    <source>
        <dbReference type="EMBL" id="MCM8570273.1"/>
    </source>
</evidence>
<dbReference type="EMBL" id="JAMSCK010000004">
    <property type="protein sequence ID" value="MCM8570273.1"/>
    <property type="molecule type" value="Genomic_DNA"/>
</dbReference>
<reference evidence="1" key="1">
    <citation type="submission" date="2022-06" db="EMBL/GenBank/DDBJ databases">
        <title>Gramella sediminis sp. nov., isolated from deep-sea sediment of the Indian Ocean.</title>
        <authorList>
            <person name="Yang L."/>
        </authorList>
    </citation>
    <scope>NUCLEOTIDE SEQUENCE</scope>
    <source>
        <strain evidence="1">HMD3159</strain>
    </source>
</reference>
<evidence type="ECO:0008006" key="3">
    <source>
        <dbReference type="Google" id="ProtNLM"/>
    </source>
</evidence>
<keyword evidence="2" id="KW-1185">Reference proteome</keyword>
<sequence>MKLQLNKEYELKGFENLNSRNKEQLLLLVHWRTQTGLSYDRIIQDIINTCYPIKVKPSHPDYNARVVLRSTVRKQMTQLYKNHLIG</sequence>
<organism evidence="1 2">
    <name type="scientific">Gramella jeungdoensis</name>
    <dbReference type="NCBI Taxonomy" id="708091"/>
    <lineage>
        <taxon>Bacteria</taxon>
        <taxon>Pseudomonadati</taxon>
        <taxon>Bacteroidota</taxon>
        <taxon>Flavobacteriia</taxon>
        <taxon>Flavobacteriales</taxon>
        <taxon>Flavobacteriaceae</taxon>
        <taxon>Christiangramia</taxon>
    </lineage>
</organism>
<comment type="caution">
    <text evidence="1">The sequence shown here is derived from an EMBL/GenBank/DDBJ whole genome shotgun (WGS) entry which is preliminary data.</text>
</comment>
<accession>A0ABT0Z3G3</accession>
<name>A0ABT0Z3G3_9FLAO</name>
<gene>
    <name evidence="1" type="ORF">NE848_12840</name>
</gene>
<dbReference type="RefSeq" id="WP_252114209.1">
    <property type="nucleotide sequence ID" value="NZ_JAMSCK010000004.1"/>
</dbReference>